<keyword evidence="1" id="KW-0472">Membrane</keyword>
<proteinExistence type="predicted"/>
<organism evidence="2 3">
    <name type="scientific">Tilletiaria anomala (strain ATCC 24038 / CBS 436.72 / UBC 951)</name>
    <dbReference type="NCBI Taxonomy" id="1037660"/>
    <lineage>
        <taxon>Eukaryota</taxon>
        <taxon>Fungi</taxon>
        <taxon>Dikarya</taxon>
        <taxon>Basidiomycota</taxon>
        <taxon>Ustilaginomycotina</taxon>
        <taxon>Exobasidiomycetes</taxon>
        <taxon>Georgefischeriales</taxon>
        <taxon>Tilletiariaceae</taxon>
        <taxon>Tilletiaria</taxon>
    </lineage>
</organism>
<reference evidence="2 3" key="1">
    <citation type="submission" date="2014-05" db="EMBL/GenBank/DDBJ databases">
        <title>Draft genome sequence of a rare smut relative, Tilletiaria anomala UBC 951.</title>
        <authorList>
            <consortium name="DOE Joint Genome Institute"/>
            <person name="Toome M."/>
            <person name="Kuo A."/>
            <person name="Henrissat B."/>
            <person name="Lipzen A."/>
            <person name="Tritt A."/>
            <person name="Yoshinaga Y."/>
            <person name="Zane M."/>
            <person name="Barry K."/>
            <person name="Grigoriev I.V."/>
            <person name="Spatafora J.W."/>
            <person name="Aimea M.C."/>
        </authorList>
    </citation>
    <scope>NUCLEOTIDE SEQUENCE [LARGE SCALE GENOMIC DNA]</scope>
    <source>
        <strain evidence="2 3">UBC 951</strain>
    </source>
</reference>
<keyword evidence="3" id="KW-1185">Reference proteome</keyword>
<accession>A0A066WQ05</accession>
<sequence>MSASQYIGLALAVSLFLGWGCWIAVGRAVLTRSSASARQCVCKTGTGGRQARAPLNETQNISAFIQEIHCTAEASCAPQLHGAASLDQTQIDANTDLVLDR</sequence>
<dbReference type="GeneID" id="25261335"/>
<dbReference type="AlphaFoldDB" id="A0A066WQ05"/>
<evidence type="ECO:0000313" key="3">
    <source>
        <dbReference type="Proteomes" id="UP000027361"/>
    </source>
</evidence>
<dbReference type="HOGENOM" id="CLU_2293640_0_0_1"/>
<feature type="transmembrane region" description="Helical" evidence="1">
    <location>
        <begin position="6"/>
        <end position="30"/>
    </location>
</feature>
<protein>
    <submittedName>
        <fullName evidence="2">Uncharacterized protein</fullName>
    </submittedName>
</protein>
<dbReference type="EMBL" id="JMSN01000004">
    <property type="protein sequence ID" value="KDN53089.1"/>
    <property type="molecule type" value="Genomic_DNA"/>
</dbReference>
<name>A0A066WQ05_TILAU</name>
<evidence type="ECO:0000313" key="2">
    <source>
        <dbReference type="EMBL" id="KDN53089.1"/>
    </source>
</evidence>
<dbReference type="RefSeq" id="XP_013245928.1">
    <property type="nucleotide sequence ID" value="XM_013390474.1"/>
</dbReference>
<keyword evidence="1" id="KW-1133">Transmembrane helix</keyword>
<dbReference type="InParanoid" id="A0A066WQ05"/>
<dbReference type="Proteomes" id="UP000027361">
    <property type="component" value="Unassembled WGS sequence"/>
</dbReference>
<keyword evidence="1" id="KW-0812">Transmembrane</keyword>
<evidence type="ECO:0000256" key="1">
    <source>
        <dbReference type="SAM" id="Phobius"/>
    </source>
</evidence>
<comment type="caution">
    <text evidence="2">The sequence shown here is derived from an EMBL/GenBank/DDBJ whole genome shotgun (WGS) entry which is preliminary data.</text>
</comment>
<gene>
    <name evidence="2" type="ORF">K437DRAFT_115926</name>
</gene>